<name>A0ABR6TL80_9FIRM</name>
<feature type="transmembrane region" description="Helical" evidence="1">
    <location>
        <begin position="39"/>
        <end position="60"/>
    </location>
</feature>
<proteinExistence type="predicted"/>
<dbReference type="Pfam" id="PF06541">
    <property type="entry name" value="ABC_trans_CmpB"/>
    <property type="match status" value="1"/>
</dbReference>
<evidence type="ECO:0000313" key="2">
    <source>
        <dbReference type="EMBL" id="MBC2575913.1"/>
    </source>
</evidence>
<feature type="transmembrane region" description="Helical" evidence="1">
    <location>
        <begin position="67"/>
        <end position="87"/>
    </location>
</feature>
<dbReference type="InterPro" id="IPR010540">
    <property type="entry name" value="CmpB_TMEM229"/>
</dbReference>
<keyword evidence="3" id="KW-1185">Reference proteome</keyword>
<gene>
    <name evidence="2" type="ORF">HLB29_04355</name>
</gene>
<dbReference type="RefSeq" id="WP_185623930.1">
    <property type="nucleotide sequence ID" value="NZ_JABGBW010000002.1"/>
</dbReference>
<organism evidence="2 3">
    <name type="scientific">Peptostreptococcus canis</name>
    <dbReference type="NCBI Taxonomy" id="1159213"/>
    <lineage>
        <taxon>Bacteria</taxon>
        <taxon>Bacillati</taxon>
        <taxon>Bacillota</taxon>
        <taxon>Clostridia</taxon>
        <taxon>Peptostreptococcales</taxon>
        <taxon>Peptostreptococcaceae</taxon>
        <taxon>Peptostreptococcus</taxon>
    </lineage>
</organism>
<feature type="transmembrane region" description="Helical" evidence="1">
    <location>
        <begin position="139"/>
        <end position="159"/>
    </location>
</feature>
<dbReference type="Proteomes" id="UP000713904">
    <property type="component" value="Unassembled WGS sequence"/>
</dbReference>
<sequence>MKENLIYIYFFYFFVYAFLGWIIEVAYHAITCGKFINRGFLAGTVCPIYGFGSVVIIYLLEPLKDNLLLLFAGSAIFCTMLEYFAGLFLDKVFHKKWWDYSDVPFNIGGYVCVQFAIYWGIGGILLIRDIHSLIEKITLFFSLKVIIIFCIIFFIVIMIDTLASIQSVLKFNKKLEILSKLQNDIYEISDFIGENVSDNTLLIAEKAGPVVDEISEKKRYISDEIEGGKKAIKTNIDKYKNEKVEFISEFKKEKIIKMQKLIKEREEILKKQYFGERRIIKLSPKIKEIKYAEIFDEIKERYNKK</sequence>
<reference evidence="2 3" key="1">
    <citation type="submission" date="2020-05" db="EMBL/GenBank/DDBJ databases">
        <title>Draft genome of xy-202 and genomic insight in genome of the genus Peptostreptococcus.</title>
        <authorList>
            <person name="Zhang Z."/>
        </authorList>
    </citation>
    <scope>NUCLEOTIDE SEQUENCE [LARGE SCALE GENOMIC DNA]</scope>
    <source>
        <strain evidence="2 3">DSM 27025</strain>
    </source>
</reference>
<keyword evidence="1" id="KW-1133">Transmembrane helix</keyword>
<keyword evidence="1" id="KW-0812">Transmembrane</keyword>
<feature type="transmembrane region" description="Helical" evidence="1">
    <location>
        <begin position="107"/>
        <end position="127"/>
    </location>
</feature>
<keyword evidence="1" id="KW-0472">Membrane</keyword>
<evidence type="ECO:0000313" key="3">
    <source>
        <dbReference type="Proteomes" id="UP000713904"/>
    </source>
</evidence>
<accession>A0ABR6TL80</accession>
<comment type="caution">
    <text evidence="2">The sequence shown here is derived from an EMBL/GenBank/DDBJ whole genome shotgun (WGS) entry which is preliminary data.</text>
</comment>
<protein>
    <submittedName>
        <fullName evidence="2">ABC transporter permease</fullName>
    </submittedName>
</protein>
<evidence type="ECO:0000256" key="1">
    <source>
        <dbReference type="SAM" id="Phobius"/>
    </source>
</evidence>
<dbReference type="EMBL" id="JABGBW010000002">
    <property type="protein sequence ID" value="MBC2575913.1"/>
    <property type="molecule type" value="Genomic_DNA"/>
</dbReference>
<feature type="transmembrane region" description="Helical" evidence="1">
    <location>
        <begin position="7"/>
        <end position="27"/>
    </location>
</feature>